<evidence type="ECO:0000256" key="1">
    <source>
        <dbReference type="SAM" id="Phobius"/>
    </source>
</evidence>
<sequence length="187" mass="21802">MSKVKMKNIWTKYYSIIISIIALLMYLLYIYKVNGKASWKWIVDSEGFGEMCKAIAQFSSIVLGIYGFFIPVVMGKKDRFSEYFWNNINRIAFAKDVRKIIISGIFTILISSILLINDVLPNIILIILIGLMIFCLTYYSCCTYRFLNIFINIIIGRRGESEQNNIEFAETISEYDKEKLNEVLEKF</sequence>
<keyword evidence="1" id="KW-0812">Transmembrane</keyword>
<feature type="transmembrane region" description="Helical" evidence="1">
    <location>
        <begin position="100"/>
        <end position="117"/>
    </location>
</feature>
<keyword evidence="1" id="KW-1133">Transmembrane helix</keyword>
<evidence type="ECO:0000313" key="3">
    <source>
        <dbReference type="Proteomes" id="UP000224317"/>
    </source>
</evidence>
<gene>
    <name evidence="2" type="ORF">CSX00_07170</name>
</gene>
<feature type="transmembrane region" description="Helical" evidence="1">
    <location>
        <begin position="54"/>
        <end position="74"/>
    </location>
</feature>
<feature type="transmembrane region" description="Helical" evidence="1">
    <location>
        <begin position="12"/>
        <end position="31"/>
    </location>
</feature>
<dbReference type="RefSeq" id="WP_099413298.1">
    <property type="nucleotide sequence ID" value="NZ_PDYH01000023.1"/>
</dbReference>
<protein>
    <submittedName>
        <fullName evidence="2">Uncharacterized protein</fullName>
    </submittedName>
</protein>
<reference evidence="2" key="1">
    <citation type="submission" date="2017-10" db="EMBL/GenBank/DDBJ databases">
        <title>Resolving the taxonomy of Roseburia spp., Eubacterium rectale and Agathobacter spp. through phylogenomic analysis.</title>
        <authorList>
            <person name="Sheridan P.O."/>
            <person name="Walker A.W."/>
            <person name="Duncan S.H."/>
            <person name="Scott K.P."/>
            <person name="Toole P.W.O."/>
            <person name="Luis P."/>
            <person name="Flint H.J."/>
        </authorList>
    </citation>
    <scope>NUCLEOTIDE SEQUENCE [LARGE SCALE GENOMIC DNA]</scope>
    <source>
        <strain evidence="2">JK10</strain>
    </source>
</reference>
<feature type="transmembrane region" description="Helical" evidence="1">
    <location>
        <begin position="123"/>
        <end position="147"/>
    </location>
</feature>
<comment type="caution">
    <text evidence="2">The sequence shown here is derived from an EMBL/GenBank/DDBJ whole genome shotgun (WGS) entry which is preliminary data.</text>
</comment>
<dbReference type="EMBL" id="PDYH01000023">
    <property type="protein sequence ID" value="PHU40202.1"/>
    <property type="molecule type" value="Genomic_DNA"/>
</dbReference>
<evidence type="ECO:0000313" key="2">
    <source>
        <dbReference type="EMBL" id="PHU40202.1"/>
    </source>
</evidence>
<keyword evidence="3" id="KW-1185">Reference proteome</keyword>
<organism evidence="2 3">
    <name type="scientific">Pseudobutyrivibrio ruminis</name>
    <dbReference type="NCBI Taxonomy" id="46206"/>
    <lineage>
        <taxon>Bacteria</taxon>
        <taxon>Bacillati</taxon>
        <taxon>Bacillota</taxon>
        <taxon>Clostridia</taxon>
        <taxon>Lachnospirales</taxon>
        <taxon>Lachnospiraceae</taxon>
        <taxon>Pseudobutyrivibrio</taxon>
    </lineage>
</organism>
<dbReference type="Proteomes" id="UP000224317">
    <property type="component" value="Unassembled WGS sequence"/>
</dbReference>
<proteinExistence type="predicted"/>
<name>A0A2G3EA77_9FIRM</name>
<dbReference type="AlphaFoldDB" id="A0A2G3EA77"/>
<accession>A0A2G3EA77</accession>
<keyword evidence="1" id="KW-0472">Membrane</keyword>